<sequence length="333" mass="36347">MPKAAGYCYAVKKGRKTGVFDTWPECEAQTKGYPGSKYHKFPTRDKAEEYLRSPNEVFASTTRALVEHARLIAQPSPTNQLAVASTSARAPLPVPTQIDSDSDIVYSDGSCRGNGQKGSYAGVGVWWGSDDPRNLAERCPGDQTNNRAELIAIIRILETTPHSSRPLVIKSDSRYSIDCVQKWLPGWKRKGWRTAGGTPVKNVQLIKYLAALLDERHQKSGSKVVLQHVYGHQGEQGNEGADALANLGATLPEVPEPDWDALRRAVETAMRKKAVEEAVSAPFGATATTTQLVVQETKPPSTGFVEPADVDEFEFGLELLAGDDELLNEIEQG</sequence>
<gene>
    <name evidence="1" type="ORF">FA95DRAFT_1004229</name>
</gene>
<dbReference type="Proteomes" id="UP000814033">
    <property type="component" value="Unassembled WGS sequence"/>
</dbReference>
<reference evidence="1" key="1">
    <citation type="submission" date="2021-02" db="EMBL/GenBank/DDBJ databases">
        <authorList>
            <consortium name="DOE Joint Genome Institute"/>
            <person name="Ahrendt S."/>
            <person name="Looney B.P."/>
            <person name="Miyauchi S."/>
            <person name="Morin E."/>
            <person name="Drula E."/>
            <person name="Courty P.E."/>
            <person name="Chicoki N."/>
            <person name="Fauchery L."/>
            <person name="Kohler A."/>
            <person name="Kuo A."/>
            <person name="Labutti K."/>
            <person name="Pangilinan J."/>
            <person name="Lipzen A."/>
            <person name="Riley R."/>
            <person name="Andreopoulos W."/>
            <person name="He G."/>
            <person name="Johnson J."/>
            <person name="Barry K.W."/>
            <person name="Grigoriev I.V."/>
            <person name="Nagy L."/>
            <person name="Hibbett D."/>
            <person name="Henrissat B."/>
            <person name="Matheny P.B."/>
            <person name="Labbe J."/>
            <person name="Martin F."/>
        </authorList>
    </citation>
    <scope>NUCLEOTIDE SEQUENCE</scope>
    <source>
        <strain evidence="1">FP105234-sp</strain>
    </source>
</reference>
<evidence type="ECO:0000313" key="2">
    <source>
        <dbReference type="Proteomes" id="UP000814033"/>
    </source>
</evidence>
<organism evidence="1 2">
    <name type="scientific">Auriscalpium vulgare</name>
    <dbReference type="NCBI Taxonomy" id="40419"/>
    <lineage>
        <taxon>Eukaryota</taxon>
        <taxon>Fungi</taxon>
        <taxon>Dikarya</taxon>
        <taxon>Basidiomycota</taxon>
        <taxon>Agaricomycotina</taxon>
        <taxon>Agaricomycetes</taxon>
        <taxon>Russulales</taxon>
        <taxon>Auriscalpiaceae</taxon>
        <taxon>Auriscalpium</taxon>
    </lineage>
</organism>
<reference evidence="1" key="2">
    <citation type="journal article" date="2022" name="New Phytol.">
        <title>Evolutionary transition to the ectomycorrhizal habit in the genomes of a hyperdiverse lineage of mushroom-forming fungi.</title>
        <authorList>
            <person name="Looney B."/>
            <person name="Miyauchi S."/>
            <person name="Morin E."/>
            <person name="Drula E."/>
            <person name="Courty P.E."/>
            <person name="Kohler A."/>
            <person name="Kuo A."/>
            <person name="LaButti K."/>
            <person name="Pangilinan J."/>
            <person name="Lipzen A."/>
            <person name="Riley R."/>
            <person name="Andreopoulos W."/>
            <person name="He G."/>
            <person name="Johnson J."/>
            <person name="Nolan M."/>
            <person name="Tritt A."/>
            <person name="Barry K.W."/>
            <person name="Grigoriev I.V."/>
            <person name="Nagy L.G."/>
            <person name="Hibbett D."/>
            <person name="Henrissat B."/>
            <person name="Matheny P.B."/>
            <person name="Labbe J."/>
            <person name="Martin F.M."/>
        </authorList>
    </citation>
    <scope>NUCLEOTIDE SEQUENCE</scope>
    <source>
        <strain evidence="1">FP105234-sp</strain>
    </source>
</reference>
<evidence type="ECO:0000313" key="1">
    <source>
        <dbReference type="EMBL" id="KAI0039602.1"/>
    </source>
</evidence>
<keyword evidence="2" id="KW-1185">Reference proteome</keyword>
<dbReference type="EMBL" id="MU276284">
    <property type="protein sequence ID" value="KAI0039602.1"/>
    <property type="molecule type" value="Genomic_DNA"/>
</dbReference>
<name>A0ACB8R6R6_9AGAM</name>
<accession>A0ACB8R6R6</accession>
<protein>
    <submittedName>
        <fullName evidence="1">Ribonuclease H-like protein</fullName>
    </submittedName>
</protein>
<comment type="caution">
    <text evidence="1">The sequence shown here is derived from an EMBL/GenBank/DDBJ whole genome shotgun (WGS) entry which is preliminary data.</text>
</comment>
<proteinExistence type="predicted"/>